<reference evidence="9 10" key="1">
    <citation type="submission" date="2020-06" db="EMBL/GenBank/DDBJ databases">
        <title>Description of novel acetic acid bacteria.</title>
        <authorList>
            <person name="Sombolestani A."/>
        </authorList>
    </citation>
    <scope>NUCLEOTIDE SEQUENCE [LARGE SCALE GENOMIC DNA]</scope>
    <source>
        <strain evidence="9 10">LMG 27010</strain>
    </source>
</reference>
<feature type="domain" description="Ferric oxidoreductase" evidence="8">
    <location>
        <begin position="51"/>
        <end position="163"/>
    </location>
</feature>
<dbReference type="GO" id="GO:0030091">
    <property type="term" value="P:protein repair"/>
    <property type="evidence" value="ECO:0007669"/>
    <property type="project" value="UniProtKB-UniRule"/>
</dbReference>
<keyword evidence="7" id="KW-0479">Metal-binding</keyword>
<keyword evidence="6 7" id="KW-0472">Membrane</keyword>
<protein>
    <recommendedName>
        <fullName evidence="7">Protein-methionine-sulfoxide reductase heme-binding subunit MsrQ</fullName>
    </recommendedName>
    <alternativeName>
        <fullName evidence="7">Flavocytochrome MsrQ</fullName>
    </alternativeName>
</protein>
<sequence length="219" mass="24450">MPSRRAPVVFPSRLELWLITLIGLVPAGLYFWYGAHNQLGADPVNVFERWLGLWGVRFLVVTLAIAPLRDLGVINLVRYRRTFGLLVFWYAVMHVATYGVLDQHLDLRAVFGEVTTKPFLMVGLAAFVLLCPLAATSNRWSIRTLGRLWGTLHRGVYVVAALAGVHFLMAFKTYTVTSVGYAAALFVLGAAGVVRRVRHNGRRRMSAANEPMRRPKTTG</sequence>
<feature type="transmembrane region" description="Helical" evidence="7">
    <location>
        <begin position="148"/>
        <end position="168"/>
    </location>
</feature>
<evidence type="ECO:0000313" key="10">
    <source>
        <dbReference type="Proteomes" id="UP000585665"/>
    </source>
</evidence>
<evidence type="ECO:0000259" key="8">
    <source>
        <dbReference type="Pfam" id="PF01794"/>
    </source>
</evidence>
<organism evidence="9 10">
    <name type="scientific">Ameyamaea chiangmaiensis</name>
    <dbReference type="NCBI Taxonomy" id="442969"/>
    <lineage>
        <taxon>Bacteria</taxon>
        <taxon>Pseudomonadati</taxon>
        <taxon>Pseudomonadota</taxon>
        <taxon>Alphaproteobacteria</taxon>
        <taxon>Acetobacterales</taxon>
        <taxon>Acetobacteraceae</taxon>
        <taxon>Ameyamaea</taxon>
    </lineage>
</organism>
<dbReference type="Pfam" id="PF01794">
    <property type="entry name" value="Ferric_reduct"/>
    <property type="match status" value="1"/>
</dbReference>
<keyword evidence="3 7" id="KW-0812">Transmembrane</keyword>
<keyword evidence="7" id="KW-1003">Cell membrane</keyword>
<dbReference type="Proteomes" id="UP000585665">
    <property type="component" value="Unassembled WGS sequence"/>
</dbReference>
<evidence type="ECO:0000256" key="7">
    <source>
        <dbReference type="HAMAP-Rule" id="MF_01207"/>
    </source>
</evidence>
<accession>A0A850PDD1</accession>
<feature type="transmembrane region" description="Helical" evidence="7">
    <location>
        <begin position="119"/>
        <end position="136"/>
    </location>
</feature>
<comment type="cofactor">
    <cofactor evidence="7">
        <name>heme b</name>
        <dbReference type="ChEBI" id="CHEBI:60344"/>
    </cofactor>
    <text evidence="7">Binds 1 heme b (iron(II)-protoporphyrin IX) group per subunit.</text>
</comment>
<evidence type="ECO:0000313" key="9">
    <source>
        <dbReference type="EMBL" id="NVN40490.1"/>
    </source>
</evidence>
<feature type="transmembrane region" description="Helical" evidence="7">
    <location>
        <begin position="174"/>
        <end position="194"/>
    </location>
</feature>
<dbReference type="GO" id="GO:0020037">
    <property type="term" value="F:heme binding"/>
    <property type="evidence" value="ECO:0007669"/>
    <property type="project" value="UniProtKB-UniRule"/>
</dbReference>
<dbReference type="EMBL" id="JABXXR010000046">
    <property type="protein sequence ID" value="NVN40490.1"/>
    <property type="molecule type" value="Genomic_DNA"/>
</dbReference>
<evidence type="ECO:0000256" key="5">
    <source>
        <dbReference type="ARBA" id="ARBA00023004"/>
    </source>
</evidence>
<dbReference type="GO" id="GO:0016679">
    <property type="term" value="F:oxidoreductase activity, acting on diphenols and related substances as donors"/>
    <property type="evidence" value="ECO:0007669"/>
    <property type="project" value="TreeGrafter"/>
</dbReference>
<comment type="subunit">
    <text evidence="7">Heterodimer of a catalytic subunit (MsrP) and a heme-binding subunit (MsrQ).</text>
</comment>
<dbReference type="AlphaFoldDB" id="A0A850PDD1"/>
<comment type="subcellular location">
    <subcellularLocation>
        <location evidence="7">Cell membrane</location>
        <topology evidence="7">Multi-pass membrane protein</topology>
    </subcellularLocation>
    <subcellularLocation>
        <location evidence="1">Membrane</location>
        <topology evidence="1">Multi-pass membrane protein</topology>
    </subcellularLocation>
</comment>
<dbReference type="PANTHER" id="PTHR36964:SF1">
    <property type="entry name" value="PROTEIN-METHIONINE-SULFOXIDE REDUCTASE HEME-BINDING SUBUNIT MSRQ"/>
    <property type="match status" value="1"/>
</dbReference>
<gene>
    <name evidence="7 9" type="primary">msrQ</name>
    <name evidence="9" type="ORF">HUK82_07925</name>
</gene>
<keyword evidence="7" id="KW-0349">Heme</keyword>
<proteinExistence type="inferred from homology"/>
<keyword evidence="7" id="KW-0249">Electron transport</keyword>
<comment type="function">
    <text evidence="7">Part of the MsrPQ system that repairs oxidized periplasmic proteins containing methionine sulfoxide residues (Met-O), using respiratory chain electrons. Thus protects these proteins from oxidative-stress damage caused by reactive species of oxygen and chlorine generated by the host defense mechanisms. MsrPQ is essential for the maintenance of envelope integrity under bleach stress, rescuing a wide series of structurally unrelated periplasmic proteins from methionine oxidation. MsrQ provides electrons for reduction to the reductase catalytic subunit MsrP, using the quinone pool of the respiratory chain.</text>
</comment>
<comment type="similarity">
    <text evidence="7">Belongs to the MsrQ family.</text>
</comment>
<dbReference type="PANTHER" id="PTHR36964">
    <property type="entry name" value="PROTEIN-METHIONINE-SULFOXIDE REDUCTASE HEME-BINDING SUBUNIT MSRQ"/>
    <property type="match status" value="1"/>
</dbReference>
<comment type="cofactor">
    <cofactor evidence="7">
        <name>FMN</name>
        <dbReference type="ChEBI" id="CHEBI:58210"/>
    </cofactor>
    <text evidence="7">Binds 1 FMN per subunit.</text>
</comment>
<dbReference type="GO" id="GO:0009055">
    <property type="term" value="F:electron transfer activity"/>
    <property type="evidence" value="ECO:0007669"/>
    <property type="project" value="UniProtKB-UniRule"/>
</dbReference>
<evidence type="ECO:0000256" key="6">
    <source>
        <dbReference type="ARBA" id="ARBA00023136"/>
    </source>
</evidence>
<dbReference type="HAMAP" id="MF_01207">
    <property type="entry name" value="MsrQ"/>
    <property type="match status" value="1"/>
</dbReference>
<dbReference type="GO" id="GO:0046872">
    <property type="term" value="F:metal ion binding"/>
    <property type="evidence" value="ECO:0007669"/>
    <property type="project" value="UniProtKB-KW"/>
</dbReference>
<keyword evidence="5 7" id="KW-0408">Iron</keyword>
<evidence type="ECO:0000256" key="1">
    <source>
        <dbReference type="ARBA" id="ARBA00004141"/>
    </source>
</evidence>
<comment type="caution">
    <text evidence="9">The sequence shown here is derived from an EMBL/GenBank/DDBJ whole genome shotgun (WGS) entry which is preliminary data.</text>
</comment>
<keyword evidence="2 7" id="KW-0813">Transport</keyword>
<keyword evidence="4 7" id="KW-1133">Transmembrane helix</keyword>
<keyword evidence="7" id="KW-0285">Flavoprotein</keyword>
<feature type="transmembrane region" description="Helical" evidence="7">
    <location>
        <begin position="14"/>
        <end position="33"/>
    </location>
</feature>
<dbReference type="RefSeq" id="WP_176613452.1">
    <property type="nucleotide sequence ID" value="NZ_JABXXR010000046.1"/>
</dbReference>
<dbReference type="NCBIfam" id="NF003833">
    <property type="entry name" value="PRK05419.1-5"/>
    <property type="match status" value="1"/>
</dbReference>
<name>A0A850PDD1_9PROT</name>
<dbReference type="GO" id="GO:0010181">
    <property type="term" value="F:FMN binding"/>
    <property type="evidence" value="ECO:0007669"/>
    <property type="project" value="UniProtKB-UniRule"/>
</dbReference>
<keyword evidence="10" id="KW-1185">Reference proteome</keyword>
<feature type="transmembrane region" description="Helical" evidence="7">
    <location>
        <begin position="83"/>
        <end position="99"/>
    </location>
</feature>
<dbReference type="GO" id="GO:0005886">
    <property type="term" value="C:plasma membrane"/>
    <property type="evidence" value="ECO:0007669"/>
    <property type="project" value="UniProtKB-SubCell"/>
</dbReference>
<evidence type="ECO:0000256" key="3">
    <source>
        <dbReference type="ARBA" id="ARBA00022692"/>
    </source>
</evidence>
<feature type="transmembrane region" description="Helical" evidence="7">
    <location>
        <begin position="53"/>
        <end position="71"/>
    </location>
</feature>
<dbReference type="InterPro" id="IPR022837">
    <property type="entry name" value="MsrQ-like"/>
</dbReference>
<evidence type="ECO:0000256" key="4">
    <source>
        <dbReference type="ARBA" id="ARBA00022989"/>
    </source>
</evidence>
<evidence type="ECO:0000256" key="2">
    <source>
        <dbReference type="ARBA" id="ARBA00022448"/>
    </source>
</evidence>
<keyword evidence="7" id="KW-0288">FMN</keyword>
<dbReference type="InterPro" id="IPR013130">
    <property type="entry name" value="Fe3_Rdtase_TM_dom"/>
</dbReference>